<organism evidence="2 3">
    <name type="scientific">Oleiharenicola lentus</name>
    <dbReference type="NCBI Taxonomy" id="2508720"/>
    <lineage>
        <taxon>Bacteria</taxon>
        <taxon>Pseudomonadati</taxon>
        <taxon>Verrucomicrobiota</taxon>
        <taxon>Opitutia</taxon>
        <taxon>Opitutales</taxon>
        <taxon>Opitutaceae</taxon>
        <taxon>Oleiharenicola</taxon>
    </lineage>
</organism>
<dbReference type="AlphaFoldDB" id="A0A4Q1C4U1"/>
<gene>
    <name evidence="2" type="ORF">ESB00_17205</name>
</gene>
<reference evidence="2 3" key="1">
    <citation type="submission" date="2019-01" db="EMBL/GenBank/DDBJ databases">
        <title>Lacunisphaera sp. strain TWA-58.</title>
        <authorList>
            <person name="Chen W.-M."/>
        </authorList>
    </citation>
    <scope>NUCLEOTIDE SEQUENCE [LARGE SCALE GENOMIC DNA]</scope>
    <source>
        <strain evidence="2 3">TWA-58</strain>
    </source>
</reference>
<evidence type="ECO:0000313" key="2">
    <source>
        <dbReference type="EMBL" id="RXK53432.1"/>
    </source>
</evidence>
<sequence>MLIFGDATFGTLHVVNEHTALLGDPRFDIGLDRGYPEIYQYLKYLWAGMILTLHSFRRAAWPYLSWASVFAYFLIDDAVRIRERFAGRVTANFDLIPILNLRLQDYGEMIIAATAALLLLIPLGWTYHKGPTTFRKFSQTLFVMVLMLVFLGVLVDVGHVAIERHVGEAIFFVVGMIEDLGEMLVASMMLWYVFAQSRTQFASPPGPKLWLKRLFSRTQWT</sequence>
<protein>
    <submittedName>
        <fullName evidence="2">Uncharacterized protein</fullName>
    </submittedName>
</protein>
<dbReference type="RefSeq" id="WP_129049049.1">
    <property type="nucleotide sequence ID" value="NZ_SDHX01000002.1"/>
</dbReference>
<feature type="transmembrane region" description="Helical" evidence="1">
    <location>
        <begin position="109"/>
        <end position="128"/>
    </location>
</feature>
<keyword evidence="1" id="KW-1133">Transmembrane helix</keyword>
<evidence type="ECO:0000313" key="3">
    <source>
        <dbReference type="Proteomes" id="UP000290218"/>
    </source>
</evidence>
<feature type="transmembrane region" description="Helical" evidence="1">
    <location>
        <begin position="169"/>
        <end position="194"/>
    </location>
</feature>
<dbReference type="EMBL" id="SDHX01000002">
    <property type="protein sequence ID" value="RXK53432.1"/>
    <property type="molecule type" value="Genomic_DNA"/>
</dbReference>
<dbReference type="OrthoDB" id="7857417at2"/>
<name>A0A4Q1C4U1_9BACT</name>
<evidence type="ECO:0000256" key="1">
    <source>
        <dbReference type="SAM" id="Phobius"/>
    </source>
</evidence>
<comment type="caution">
    <text evidence="2">The sequence shown here is derived from an EMBL/GenBank/DDBJ whole genome shotgun (WGS) entry which is preliminary data.</text>
</comment>
<keyword evidence="1" id="KW-0812">Transmembrane</keyword>
<feature type="transmembrane region" description="Helical" evidence="1">
    <location>
        <begin position="140"/>
        <end position="162"/>
    </location>
</feature>
<proteinExistence type="predicted"/>
<keyword evidence="3" id="KW-1185">Reference proteome</keyword>
<accession>A0A4Q1C4U1</accession>
<keyword evidence="1" id="KW-0472">Membrane</keyword>
<dbReference type="Proteomes" id="UP000290218">
    <property type="component" value="Unassembled WGS sequence"/>
</dbReference>